<protein>
    <submittedName>
        <fullName evidence="3">Nuclear pore complex protein Nup153-like isoform X2</fullName>
    </submittedName>
</protein>
<gene>
    <name evidence="3" type="primary">LOC107223697</name>
</gene>
<evidence type="ECO:0000313" key="3">
    <source>
        <dbReference type="RefSeq" id="XP_046588859.1"/>
    </source>
</evidence>
<reference evidence="3" key="1">
    <citation type="submission" date="2025-08" db="UniProtKB">
        <authorList>
            <consortium name="RefSeq"/>
        </authorList>
    </citation>
    <scope>IDENTIFICATION</scope>
    <source>
        <tissue evidence="3">Thorax and Abdomen</tissue>
    </source>
</reference>
<dbReference type="RefSeq" id="XP_046588859.1">
    <property type="nucleotide sequence ID" value="XM_046732903.1"/>
</dbReference>
<sequence>MNAAKFLFIFFAATATAAPQLGVGTGTSSHSTITETHSGTSIGNPGISSSITSINEQTSVVQNSGVEGVGDVGNSFTAAASVPLSIGAAAAAPLAAVAAAPFAAAAAVPLAAAGAAATLANAAAAPFSAVGIPLFGSSNGVRSDTFKVFTG</sequence>
<keyword evidence="2" id="KW-1185">Reference proteome</keyword>
<name>A0ABM3FLH6_NEOLC</name>
<evidence type="ECO:0000313" key="2">
    <source>
        <dbReference type="Proteomes" id="UP000829291"/>
    </source>
</evidence>
<proteinExistence type="predicted"/>
<organism evidence="2 3">
    <name type="scientific">Neodiprion lecontei</name>
    <name type="common">Redheaded pine sawfly</name>
    <dbReference type="NCBI Taxonomy" id="441921"/>
    <lineage>
        <taxon>Eukaryota</taxon>
        <taxon>Metazoa</taxon>
        <taxon>Ecdysozoa</taxon>
        <taxon>Arthropoda</taxon>
        <taxon>Hexapoda</taxon>
        <taxon>Insecta</taxon>
        <taxon>Pterygota</taxon>
        <taxon>Neoptera</taxon>
        <taxon>Endopterygota</taxon>
        <taxon>Hymenoptera</taxon>
        <taxon>Tenthredinoidea</taxon>
        <taxon>Diprionidae</taxon>
        <taxon>Diprioninae</taxon>
        <taxon>Neodiprion</taxon>
    </lineage>
</organism>
<dbReference type="GeneID" id="107223697"/>
<dbReference type="Proteomes" id="UP000829291">
    <property type="component" value="Chromosome 2"/>
</dbReference>
<evidence type="ECO:0000256" key="1">
    <source>
        <dbReference type="SAM" id="SignalP"/>
    </source>
</evidence>
<feature type="signal peptide" evidence="1">
    <location>
        <begin position="1"/>
        <end position="17"/>
    </location>
</feature>
<accession>A0ABM3FLH6</accession>
<feature type="chain" id="PRO_5046608369" evidence="1">
    <location>
        <begin position="18"/>
        <end position="151"/>
    </location>
</feature>
<keyword evidence="1" id="KW-0732">Signal</keyword>